<keyword evidence="2" id="KW-1185">Reference proteome</keyword>
<organism evidence="1 2">
    <name type="scientific">Nitrososphaera viennensis EN76</name>
    <dbReference type="NCBI Taxonomy" id="926571"/>
    <lineage>
        <taxon>Archaea</taxon>
        <taxon>Nitrososphaerota</taxon>
        <taxon>Nitrososphaeria</taxon>
        <taxon>Nitrososphaerales</taxon>
        <taxon>Nitrososphaeraceae</taxon>
        <taxon>Nitrososphaera</taxon>
    </lineage>
</organism>
<dbReference type="HOGENOM" id="CLU_1648363_0_0_2"/>
<dbReference type="RefSeq" id="WP_144239673.1">
    <property type="nucleotide sequence ID" value="NZ_CP007536.1"/>
</dbReference>
<accession>A0A060HTU6</accession>
<protein>
    <submittedName>
        <fullName evidence="1">Uncharacterized protein</fullName>
    </submittedName>
</protein>
<evidence type="ECO:0000313" key="1">
    <source>
        <dbReference type="EMBL" id="AIC16517.1"/>
    </source>
</evidence>
<dbReference type="KEGG" id="nvn:NVIE_022550"/>
<proteinExistence type="predicted"/>
<dbReference type="Proteomes" id="UP000027093">
    <property type="component" value="Chromosome"/>
</dbReference>
<reference evidence="1 2" key="1">
    <citation type="journal article" date="2014" name="Int. J. Syst. Evol. Microbiol.">
        <title>Nitrososphaera viennensis gen. nov., sp. nov., an aerobic and mesophilic, ammonia-oxidizing archaeon from soil and a member of the archaeal phylum Thaumarchaeota.</title>
        <authorList>
            <person name="Stieglmeier M."/>
            <person name="Klingl A."/>
            <person name="Alves R.J."/>
            <person name="Rittmann S.K."/>
            <person name="Melcher M."/>
            <person name="Leisch N."/>
            <person name="Schleper C."/>
        </authorList>
    </citation>
    <scope>NUCLEOTIDE SEQUENCE [LARGE SCALE GENOMIC DNA]</scope>
    <source>
        <strain evidence="1">EN76</strain>
    </source>
</reference>
<dbReference type="GeneID" id="74947498"/>
<sequence>MPKKEQIINQFYDQAWHILELMKQGTDDNYVIEKQKLSNILDQLQEKANNADYMDISDFFVAILLYTQKNSIPEISRDDLITAIDERIFGNPKKFHFYFRLGRLFDFPEGYQVGSGKLFPFDKLPDFAQKNLSWEWKHKYNMDRLYATEKLTEYKKRRKK</sequence>
<gene>
    <name evidence="1" type="ORF">NVIE_022550</name>
</gene>
<dbReference type="EMBL" id="CP007536">
    <property type="protein sequence ID" value="AIC16517.1"/>
    <property type="molecule type" value="Genomic_DNA"/>
</dbReference>
<evidence type="ECO:0000313" key="2">
    <source>
        <dbReference type="Proteomes" id="UP000027093"/>
    </source>
</evidence>
<dbReference type="AlphaFoldDB" id="A0A060HTU6"/>
<dbReference type="STRING" id="926571.NVIE_022550"/>
<name>A0A060HTU6_9ARCH</name>